<accession>I7MG96</accession>
<evidence type="ECO:0000313" key="1">
    <source>
        <dbReference type="EMBL" id="EAR84945.2"/>
    </source>
</evidence>
<gene>
    <name evidence="1" type="ORF">TTHERM_00585020</name>
</gene>
<organism evidence="1 2">
    <name type="scientific">Tetrahymena thermophila (strain SB210)</name>
    <dbReference type="NCBI Taxonomy" id="312017"/>
    <lineage>
        <taxon>Eukaryota</taxon>
        <taxon>Sar</taxon>
        <taxon>Alveolata</taxon>
        <taxon>Ciliophora</taxon>
        <taxon>Intramacronucleata</taxon>
        <taxon>Oligohymenophorea</taxon>
        <taxon>Hymenostomatida</taxon>
        <taxon>Tetrahymenina</taxon>
        <taxon>Tetrahymenidae</taxon>
        <taxon>Tetrahymena</taxon>
    </lineage>
</organism>
<dbReference type="Proteomes" id="UP000009168">
    <property type="component" value="Unassembled WGS sequence"/>
</dbReference>
<keyword evidence="2" id="KW-1185">Reference proteome</keyword>
<protein>
    <submittedName>
        <fullName evidence="1">Uncharacterized protein</fullName>
    </submittedName>
</protein>
<dbReference type="OrthoDB" id="296665at2759"/>
<evidence type="ECO:0000313" key="2">
    <source>
        <dbReference type="Proteomes" id="UP000009168"/>
    </source>
</evidence>
<dbReference type="InParanoid" id="I7MG96"/>
<dbReference type="EMBL" id="GG662510">
    <property type="protein sequence ID" value="EAR84945.2"/>
    <property type="molecule type" value="Genomic_DNA"/>
</dbReference>
<sequence length="608" mass="72667">MLLKNQPTLKSFFFHRELLFLEKTEYLGKLTVKVDIYQNYEDLFITFTLNEYSKRTKSHNIIMSKQDIEMILKRPLVEDVKYMRKELLINISKTIISKMHLQQNFINKTLKIKFEGNSYKNNFDQSQYFTSIQKQAEIKSNLNVSKNLFFLQKEHKIERTIFHQAVIHNNEYSIATIQRHLHFDAFIFNIYFPKSSRKIRAYLTLNELKELNQEDMRQIMRDILQRLSIVESKDFSFQDYLNHSIKSHNSKLLSKPSLNFDSYFNQSSAIKLSKLEYKVSKEIKEFDKFTKERNRNTQNLHNSQSQKYRKRREKLEKFKEIRIWEKILGLIQIVQKGEQYFVEIGSNAVIPTIEYLNSQAIRIDSTNDSYFAEYYFSSRISNPNTNSSISNNFPYISYTNSEDYDIFLRFFQLGQDKFIQKRLNTRNLLNLQVADGFFKDQANFSQTKILLCDLYQITYFISHKISNMDFPEIQSHLPFNRDMSTKSSSSQLINKRNMMRRLVCLVVDEDKLYQSKFTQESSSYTEIISCNPQIIVTYSFSTGEKQLRICIYIPNSGQQYFSQIYFTELEQKIPLFQVYYNSNSYKKLFRQITILYKQQLLDIVSHFL</sequence>
<dbReference type="GeneID" id="7823746"/>
<dbReference type="KEGG" id="tet:TTHERM_00585020"/>
<dbReference type="AlphaFoldDB" id="I7MG96"/>
<proteinExistence type="predicted"/>
<reference evidence="2" key="1">
    <citation type="journal article" date="2006" name="PLoS Biol.">
        <title>Macronuclear genome sequence of the ciliate Tetrahymena thermophila, a model eukaryote.</title>
        <authorList>
            <person name="Eisen J.A."/>
            <person name="Coyne R.S."/>
            <person name="Wu M."/>
            <person name="Wu D."/>
            <person name="Thiagarajan M."/>
            <person name="Wortman J.R."/>
            <person name="Badger J.H."/>
            <person name="Ren Q."/>
            <person name="Amedeo P."/>
            <person name="Jones K.M."/>
            <person name="Tallon L.J."/>
            <person name="Delcher A.L."/>
            <person name="Salzberg S.L."/>
            <person name="Silva J.C."/>
            <person name="Haas B.J."/>
            <person name="Majoros W.H."/>
            <person name="Farzad M."/>
            <person name="Carlton J.M."/>
            <person name="Smith R.K. Jr."/>
            <person name="Garg J."/>
            <person name="Pearlman R.E."/>
            <person name="Karrer K.M."/>
            <person name="Sun L."/>
            <person name="Manning G."/>
            <person name="Elde N.C."/>
            <person name="Turkewitz A.P."/>
            <person name="Asai D.J."/>
            <person name="Wilkes D.E."/>
            <person name="Wang Y."/>
            <person name="Cai H."/>
            <person name="Collins K."/>
            <person name="Stewart B.A."/>
            <person name="Lee S.R."/>
            <person name="Wilamowska K."/>
            <person name="Weinberg Z."/>
            <person name="Ruzzo W.L."/>
            <person name="Wloga D."/>
            <person name="Gaertig J."/>
            <person name="Frankel J."/>
            <person name="Tsao C.-C."/>
            <person name="Gorovsky M.A."/>
            <person name="Keeling P.J."/>
            <person name="Waller R.F."/>
            <person name="Patron N.J."/>
            <person name="Cherry J.M."/>
            <person name="Stover N.A."/>
            <person name="Krieger C.J."/>
            <person name="del Toro C."/>
            <person name="Ryder H.F."/>
            <person name="Williamson S.C."/>
            <person name="Barbeau R.A."/>
            <person name="Hamilton E.P."/>
            <person name="Orias E."/>
        </authorList>
    </citation>
    <scope>NUCLEOTIDE SEQUENCE [LARGE SCALE GENOMIC DNA]</scope>
    <source>
        <strain evidence="2">SB210</strain>
    </source>
</reference>
<name>I7MG96_TETTS</name>
<dbReference type="RefSeq" id="XP_001032608.2">
    <property type="nucleotide sequence ID" value="XM_001032608.2"/>
</dbReference>